<dbReference type="EMBL" id="BMRP01000006">
    <property type="protein sequence ID" value="GGU58145.1"/>
    <property type="molecule type" value="Genomic_DNA"/>
</dbReference>
<gene>
    <name evidence="1" type="ORF">GCM10010211_23800</name>
</gene>
<reference evidence="2" key="1">
    <citation type="journal article" date="2019" name="Int. J. Syst. Evol. Microbiol.">
        <title>The Global Catalogue of Microorganisms (GCM) 10K type strain sequencing project: providing services to taxonomists for standard genome sequencing and annotation.</title>
        <authorList>
            <consortium name="The Broad Institute Genomics Platform"/>
            <consortium name="The Broad Institute Genome Sequencing Center for Infectious Disease"/>
            <person name="Wu L."/>
            <person name="Ma J."/>
        </authorList>
    </citation>
    <scope>NUCLEOTIDE SEQUENCE [LARGE SCALE GENOMIC DNA]</scope>
    <source>
        <strain evidence="2">JCM 3399</strain>
    </source>
</reference>
<dbReference type="Proteomes" id="UP000654471">
    <property type="component" value="Unassembled WGS sequence"/>
</dbReference>
<evidence type="ECO:0000313" key="2">
    <source>
        <dbReference type="Proteomes" id="UP000654471"/>
    </source>
</evidence>
<proteinExistence type="predicted"/>
<accession>A0ABQ2UX28</accession>
<evidence type="ECO:0000313" key="1">
    <source>
        <dbReference type="EMBL" id="GGU58145.1"/>
    </source>
</evidence>
<evidence type="ECO:0008006" key="3">
    <source>
        <dbReference type="Google" id="ProtNLM"/>
    </source>
</evidence>
<comment type="caution">
    <text evidence="1">The sequence shown here is derived from an EMBL/GenBank/DDBJ whole genome shotgun (WGS) entry which is preliminary data.</text>
</comment>
<name>A0ABQ2UX28_9ACTN</name>
<keyword evidence="2" id="KW-1185">Reference proteome</keyword>
<organism evidence="1 2">
    <name type="scientific">Streptomyces albospinus</name>
    <dbReference type="NCBI Taxonomy" id="285515"/>
    <lineage>
        <taxon>Bacteria</taxon>
        <taxon>Bacillati</taxon>
        <taxon>Actinomycetota</taxon>
        <taxon>Actinomycetes</taxon>
        <taxon>Kitasatosporales</taxon>
        <taxon>Streptomycetaceae</taxon>
        <taxon>Streptomyces</taxon>
    </lineage>
</organism>
<sequence length="61" mass="6884">MCGGTIVQKTGAVGAVRFRVTLWSMDKRWHCVIRLSLPLGEIPENVWLVAFSLLRPSRPAY</sequence>
<protein>
    <recommendedName>
        <fullName evidence="3">Transposase</fullName>
    </recommendedName>
</protein>